<comment type="caution">
    <text evidence="1">The sequence shown here is derived from an EMBL/GenBank/DDBJ whole genome shotgun (WGS) entry which is preliminary data.</text>
</comment>
<dbReference type="Proteomes" id="UP000009881">
    <property type="component" value="Unassembled WGS sequence"/>
</dbReference>
<evidence type="ECO:0000313" key="2">
    <source>
        <dbReference type="Proteomes" id="UP000009881"/>
    </source>
</evidence>
<dbReference type="AlphaFoldDB" id="K9GRM4"/>
<gene>
    <name evidence="1" type="ORF">C882_1901</name>
</gene>
<dbReference type="SUPFAM" id="SSF53098">
    <property type="entry name" value="Ribonuclease H-like"/>
    <property type="match status" value="1"/>
</dbReference>
<dbReference type="EMBL" id="ANHY01000020">
    <property type="protein sequence ID" value="EKV27399.1"/>
    <property type="molecule type" value="Genomic_DNA"/>
</dbReference>
<organism evidence="1 2">
    <name type="scientific">Caenispirillum salinarum AK4</name>
    <dbReference type="NCBI Taxonomy" id="1238182"/>
    <lineage>
        <taxon>Bacteria</taxon>
        <taxon>Pseudomonadati</taxon>
        <taxon>Pseudomonadota</taxon>
        <taxon>Alphaproteobacteria</taxon>
        <taxon>Rhodospirillales</taxon>
        <taxon>Novispirillaceae</taxon>
        <taxon>Caenispirillum</taxon>
    </lineage>
</organism>
<evidence type="ECO:0000313" key="1">
    <source>
        <dbReference type="EMBL" id="EKV27399.1"/>
    </source>
</evidence>
<protein>
    <submittedName>
        <fullName evidence="1">Uncharacterized protein</fullName>
    </submittedName>
</protein>
<name>K9GRM4_9PROT</name>
<reference evidence="1 2" key="1">
    <citation type="journal article" date="2013" name="Genome Announc.">
        <title>Draft Genome Sequence of an Alphaproteobacterium, Caenispirillum salinarum AK4(T), Isolated from a Solar Saltern.</title>
        <authorList>
            <person name="Khatri I."/>
            <person name="Singh A."/>
            <person name="Korpole S."/>
            <person name="Pinnaka A.K."/>
            <person name="Subramanian S."/>
        </authorList>
    </citation>
    <scope>NUCLEOTIDE SEQUENCE [LARGE SCALE GENOMIC DNA]</scope>
    <source>
        <strain evidence="1 2">AK4</strain>
    </source>
</reference>
<proteinExistence type="predicted"/>
<dbReference type="InterPro" id="IPR012337">
    <property type="entry name" value="RNaseH-like_sf"/>
</dbReference>
<sequence length="137" mass="14760">MVLKASDAAIYHAAERGVIGASAGGERCLLQDLHNLTARHPDAQLVTFDGEVFEWQVVMTRAMVHGLPTPAAIVRAVGGRESHVDLRTIFKKDAPSLERLAAILVVPDDNGLLTLNSPAVIDRAVKRQIQAKAFTSL</sequence>
<accession>K9GRM4</accession>
<keyword evidence="2" id="KW-1185">Reference proteome</keyword>